<organism evidence="5 6">
    <name type="scientific">Ephemerocybe angulata</name>
    <dbReference type="NCBI Taxonomy" id="980116"/>
    <lineage>
        <taxon>Eukaryota</taxon>
        <taxon>Fungi</taxon>
        <taxon>Dikarya</taxon>
        <taxon>Basidiomycota</taxon>
        <taxon>Agaricomycotina</taxon>
        <taxon>Agaricomycetes</taxon>
        <taxon>Agaricomycetidae</taxon>
        <taxon>Agaricales</taxon>
        <taxon>Agaricineae</taxon>
        <taxon>Psathyrellaceae</taxon>
        <taxon>Ephemerocybe</taxon>
    </lineage>
</organism>
<protein>
    <recommendedName>
        <fullName evidence="4">Crinkler effector protein N-terminal domain-containing protein</fullName>
    </recommendedName>
</protein>
<sequence>MPIMVVNCLVVGRSQTFSVEISKDATVLNLKMDIWEKLKFDGRVFRLVDIVLHKVSQSLEDAGRLQTRDLSLILREEGIALSEKLSDLFENPDSTCVLIFLPITLRCVIWGVEGFEGFEFPITIFAHKDISSLKQSIANETGLLNIRLFKPNLPLIADEGLSQTIATLRIEGQEEFSQNSSCAITNYFPADPPLDDIHVIVVPFNKLDEGMSSGVPMKRTESWYEKAWRVEYVGDAHANLLLNIGRSIPPYPAPYENIGAIIQSSGYGKSRTVDEMAALIPTIPMNVRDKEDSKQGAYPPPDEPLTTLFSAISMNSLNVDEAAQAFHSFFAILFEKLAEKVDKLAKGDLAIKLRADFANTESRSEFYQDVCQRFQQVIPHPESDHELRAKNALSNLIEKLPPPDKRSDNRLSLLLYVDEAHTLSNRRLRSAQYSLYDGMLKAVAEYSTQNFFLLVLSTSSHLDRFAPPARLANSMRQQRANLVAPFTEMPFDCHPKLRKRLKPDLNLSDIQQFEFIAQFGRPLWWTCFEGHQNQGTAVTKKLAASKLTCLDSVTSTVKLDSTAKLAILDTLLNLDYQPSRIQTRKLADKMVASYLRTAFSVANDREFMFTGYPSEPVLAEAALDIVEILDNQEADPMAALFGDLDQDSRAAIDLGQRGENVAKMILLNAYRASIKEGTKASHTDGFYPWRHGCSVVSFLRNLTAEGFWDVVLKSKPANMLKGAFFRGCVPGCLAWVAFVRGMALIGWHSQDQVDLHIPVLLDKDAPIRETNMSGILVQVKLRKKHSLRSEVAINAGALAYFPPPSGPRSEFPVPQAANTPRPYISVVMELGKTTEEQRHPPHIVGWLDKGGYPQDRKPFSPSIPKVIASNSPSTMHHPRPTTHPTYNLFFYGRSHKIYRCVPYASAQLYEDLLKIGSLLDAHPTGRSTNFVYELKPFWAAGTSCYNWVEDKFLNGNYKSDGAIDAVKAEEVVARDDGMDIEPAGVEGDVSDSMCIG</sequence>
<feature type="domain" description="Crinkler effector protein N-terminal" evidence="4">
    <location>
        <begin position="103"/>
        <end position="202"/>
    </location>
</feature>
<dbReference type="GO" id="GO:0043657">
    <property type="term" value="C:host cell"/>
    <property type="evidence" value="ECO:0007669"/>
    <property type="project" value="UniProtKB-SubCell"/>
</dbReference>
<evidence type="ECO:0000256" key="3">
    <source>
        <dbReference type="ARBA" id="ARBA00022525"/>
    </source>
</evidence>
<feature type="domain" description="Crinkler effector protein N-terminal" evidence="4">
    <location>
        <begin position="6"/>
        <end position="93"/>
    </location>
</feature>
<name>A0A8H6HS16_9AGAR</name>
<dbReference type="InterPro" id="IPR045379">
    <property type="entry name" value="Crinkler_N"/>
</dbReference>
<comment type="subcellular location">
    <subcellularLocation>
        <location evidence="1">Host cell</location>
    </subcellularLocation>
    <subcellularLocation>
        <location evidence="2">Secreted</location>
    </subcellularLocation>
</comment>
<dbReference type="PANTHER" id="PTHR33266">
    <property type="entry name" value="CHROMOSOME 15, WHOLE GENOME SHOTGUN SEQUENCE"/>
    <property type="match status" value="1"/>
</dbReference>
<evidence type="ECO:0000313" key="5">
    <source>
        <dbReference type="EMBL" id="KAF6751649.1"/>
    </source>
</evidence>
<reference evidence="5 6" key="1">
    <citation type="submission" date="2020-07" db="EMBL/GenBank/DDBJ databases">
        <title>Comparative genomics of pyrophilous fungi reveals a link between fire events and developmental genes.</title>
        <authorList>
            <consortium name="DOE Joint Genome Institute"/>
            <person name="Steindorff A.S."/>
            <person name="Carver A."/>
            <person name="Calhoun S."/>
            <person name="Stillman K."/>
            <person name="Liu H."/>
            <person name="Lipzen A."/>
            <person name="Pangilinan J."/>
            <person name="Labutti K."/>
            <person name="Bruns T.D."/>
            <person name="Grigoriev I.V."/>
        </authorList>
    </citation>
    <scope>NUCLEOTIDE SEQUENCE [LARGE SCALE GENOMIC DNA]</scope>
    <source>
        <strain evidence="5 6">CBS 144469</strain>
    </source>
</reference>
<evidence type="ECO:0000313" key="6">
    <source>
        <dbReference type="Proteomes" id="UP000521943"/>
    </source>
</evidence>
<dbReference type="AlphaFoldDB" id="A0A8H6HS16"/>
<evidence type="ECO:0000259" key="4">
    <source>
        <dbReference type="Pfam" id="PF20147"/>
    </source>
</evidence>
<gene>
    <name evidence="5" type="ORF">DFP72DRAFT_1047598</name>
</gene>
<dbReference type="GO" id="GO:0005576">
    <property type="term" value="C:extracellular region"/>
    <property type="evidence" value="ECO:0007669"/>
    <property type="project" value="UniProtKB-SubCell"/>
</dbReference>
<comment type="caution">
    <text evidence="5">The sequence shown here is derived from an EMBL/GenBank/DDBJ whole genome shotgun (WGS) entry which is preliminary data.</text>
</comment>
<accession>A0A8H6HS16</accession>
<dbReference type="EMBL" id="JACGCI010000048">
    <property type="protein sequence ID" value="KAF6751649.1"/>
    <property type="molecule type" value="Genomic_DNA"/>
</dbReference>
<dbReference type="PANTHER" id="PTHR33266:SF1">
    <property type="entry name" value="F-BOX DOMAIN-CONTAINING PROTEIN"/>
    <property type="match status" value="1"/>
</dbReference>
<dbReference type="Pfam" id="PF20147">
    <property type="entry name" value="Crinkler"/>
    <property type="match status" value="2"/>
</dbReference>
<evidence type="ECO:0000256" key="1">
    <source>
        <dbReference type="ARBA" id="ARBA00004340"/>
    </source>
</evidence>
<proteinExistence type="predicted"/>
<keyword evidence="3" id="KW-0964">Secreted</keyword>
<keyword evidence="6" id="KW-1185">Reference proteome</keyword>
<dbReference type="OrthoDB" id="3270019at2759"/>
<evidence type="ECO:0000256" key="2">
    <source>
        <dbReference type="ARBA" id="ARBA00004613"/>
    </source>
</evidence>
<dbReference type="Proteomes" id="UP000521943">
    <property type="component" value="Unassembled WGS sequence"/>
</dbReference>